<keyword evidence="2" id="KW-0004">4Fe-4S</keyword>
<evidence type="ECO:0000256" key="4">
    <source>
        <dbReference type="ARBA" id="ARBA00022723"/>
    </source>
</evidence>
<dbReference type="SUPFAM" id="SSF102114">
    <property type="entry name" value="Radical SAM enzymes"/>
    <property type="match status" value="1"/>
</dbReference>
<dbReference type="InterPro" id="IPR007197">
    <property type="entry name" value="rSAM"/>
</dbReference>
<dbReference type="Pfam" id="PF04055">
    <property type="entry name" value="Radical_SAM"/>
    <property type="match status" value="1"/>
</dbReference>
<reference evidence="8 9" key="2">
    <citation type="submission" date="2018-03" db="EMBL/GenBank/DDBJ databases">
        <title>The ancient ancestry and fast evolution of plastids.</title>
        <authorList>
            <person name="Moore K.R."/>
            <person name="Magnabosco C."/>
            <person name="Momper L."/>
            <person name="Gold D.A."/>
            <person name="Bosak T."/>
            <person name="Fournier G.P."/>
        </authorList>
    </citation>
    <scope>NUCLEOTIDE SEQUENCE [LARGE SCALE GENOMIC DNA]</scope>
    <source>
        <strain evidence="8 9">ULC007</strain>
    </source>
</reference>
<dbReference type="InterPro" id="IPR013785">
    <property type="entry name" value="Aldolase_TIM"/>
</dbReference>
<evidence type="ECO:0000256" key="1">
    <source>
        <dbReference type="ARBA" id="ARBA00001966"/>
    </source>
</evidence>
<reference evidence="8 9" key="1">
    <citation type="submission" date="2018-02" db="EMBL/GenBank/DDBJ databases">
        <authorList>
            <person name="Cohen D.B."/>
            <person name="Kent A.D."/>
        </authorList>
    </citation>
    <scope>NUCLEOTIDE SEQUENCE [LARGE SCALE GENOMIC DNA]</scope>
    <source>
        <strain evidence="8 9">ULC007</strain>
    </source>
</reference>
<evidence type="ECO:0000256" key="5">
    <source>
        <dbReference type="ARBA" id="ARBA00023004"/>
    </source>
</evidence>
<dbReference type="SFLD" id="SFLDS00029">
    <property type="entry name" value="Radical_SAM"/>
    <property type="match status" value="1"/>
</dbReference>
<dbReference type="CDD" id="cd01335">
    <property type="entry name" value="Radical_SAM"/>
    <property type="match status" value="1"/>
</dbReference>
<accession>A0A2T1DA18</accession>
<dbReference type="RefSeq" id="WP_073074334.1">
    <property type="nucleotide sequence ID" value="NZ_MPPI01000034.1"/>
</dbReference>
<dbReference type="GO" id="GO:0051539">
    <property type="term" value="F:4 iron, 4 sulfur cluster binding"/>
    <property type="evidence" value="ECO:0007669"/>
    <property type="project" value="UniProtKB-KW"/>
</dbReference>
<comment type="cofactor">
    <cofactor evidence="1">
        <name>[4Fe-4S] cluster</name>
        <dbReference type="ChEBI" id="CHEBI:49883"/>
    </cofactor>
</comment>
<organism evidence="8 9">
    <name type="scientific">Phormidesmis priestleyi ULC007</name>
    <dbReference type="NCBI Taxonomy" id="1920490"/>
    <lineage>
        <taxon>Bacteria</taxon>
        <taxon>Bacillati</taxon>
        <taxon>Cyanobacteriota</taxon>
        <taxon>Cyanophyceae</taxon>
        <taxon>Leptolyngbyales</taxon>
        <taxon>Leptolyngbyaceae</taxon>
        <taxon>Phormidesmis</taxon>
    </lineage>
</organism>
<keyword evidence="3" id="KW-0949">S-adenosyl-L-methionine</keyword>
<gene>
    <name evidence="8" type="ORF">C7B65_19205</name>
</gene>
<dbReference type="SFLD" id="SFLDG01083">
    <property type="entry name" value="Uncharacterised_Radical_SAM_Su"/>
    <property type="match status" value="1"/>
</dbReference>
<dbReference type="Proteomes" id="UP000238634">
    <property type="component" value="Unassembled WGS sequence"/>
</dbReference>
<evidence type="ECO:0000313" key="9">
    <source>
        <dbReference type="Proteomes" id="UP000238634"/>
    </source>
</evidence>
<dbReference type="Gene3D" id="3.20.20.70">
    <property type="entry name" value="Aldolase class I"/>
    <property type="match status" value="1"/>
</dbReference>
<dbReference type="GO" id="GO:0003824">
    <property type="term" value="F:catalytic activity"/>
    <property type="evidence" value="ECO:0007669"/>
    <property type="project" value="InterPro"/>
</dbReference>
<dbReference type="AlphaFoldDB" id="A0A2T1DA18"/>
<evidence type="ECO:0000256" key="6">
    <source>
        <dbReference type="ARBA" id="ARBA00023014"/>
    </source>
</evidence>
<keyword evidence="9" id="KW-1185">Reference proteome</keyword>
<keyword evidence="5" id="KW-0408">Iron</keyword>
<evidence type="ECO:0000256" key="3">
    <source>
        <dbReference type="ARBA" id="ARBA00022691"/>
    </source>
</evidence>
<dbReference type="STRING" id="1920490.GCA_001895925_01919"/>
<dbReference type="OrthoDB" id="9795504at2"/>
<dbReference type="EMBL" id="PVWG01000030">
    <property type="protein sequence ID" value="PSB17271.1"/>
    <property type="molecule type" value="Genomic_DNA"/>
</dbReference>
<comment type="caution">
    <text evidence="8">The sequence shown here is derived from an EMBL/GenBank/DDBJ whole genome shotgun (WGS) entry which is preliminary data.</text>
</comment>
<keyword evidence="4" id="KW-0479">Metal-binding</keyword>
<dbReference type="InterPro" id="IPR058240">
    <property type="entry name" value="rSAM_sf"/>
</dbReference>
<evidence type="ECO:0000259" key="7">
    <source>
        <dbReference type="PROSITE" id="PS51918"/>
    </source>
</evidence>
<sequence>MPTVTTTPFTSVYGPVQSWRFGRSLGIDPIGATPTCSFNCVYCQLGEIQHQSCSRQVFIPTQTIQHDLQTFRVCDVNTITLSGSGEPTLAQNLGEILGMAKQITRKQVGVLTNGSLLSDRAVREELALADWVSVKVDAISDGSFRRINHPITTLNLQTLWAGLLQFRQIYSGHLAIQTMLLTDWSGQDQTEYIRRMQALMPDEIQLNTPTRPRPLTHQLEARGNYIPADRPYPTQPLQRVKAEVLEAFGDRITSAIGLPVRYPLLKQDEHHEPSDEPLS</sequence>
<proteinExistence type="predicted"/>
<feature type="domain" description="Radical SAM core" evidence="7">
    <location>
        <begin position="20"/>
        <end position="243"/>
    </location>
</feature>
<evidence type="ECO:0000313" key="8">
    <source>
        <dbReference type="EMBL" id="PSB17271.1"/>
    </source>
</evidence>
<evidence type="ECO:0000256" key="2">
    <source>
        <dbReference type="ARBA" id="ARBA00022485"/>
    </source>
</evidence>
<name>A0A2T1DA18_9CYAN</name>
<dbReference type="InterPro" id="IPR040084">
    <property type="entry name" value="GTPase_Obg"/>
</dbReference>
<protein>
    <submittedName>
        <fullName evidence="8">Radical SAM protein</fullName>
    </submittedName>
</protein>
<dbReference type="PANTHER" id="PTHR43787:SF11">
    <property type="entry name" value="UPF0026 PROTEIN SLR1464"/>
    <property type="match status" value="1"/>
</dbReference>
<keyword evidence="6" id="KW-0411">Iron-sulfur</keyword>
<dbReference type="PROSITE" id="PS51918">
    <property type="entry name" value="RADICAL_SAM"/>
    <property type="match status" value="1"/>
</dbReference>
<dbReference type="GO" id="GO:0046872">
    <property type="term" value="F:metal ion binding"/>
    <property type="evidence" value="ECO:0007669"/>
    <property type="project" value="UniProtKB-KW"/>
</dbReference>
<dbReference type="PANTHER" id="PTHR43787">
    <property type="entry name" value="FEMO COFACTOR BIOSYNTHESIS PROTEIN NIFB-RELATED"/>
    <property type="match status" value="1"/>
</dbReference>